<dbReference type="HOGENOM" id="CLU_390152_0_0_7"/>
<evidence type="ECO:0000313" key="1">
    <source>
        <dbReference type="EMBL" id="ACL09642.1"/>
    </source>
</evidence>
<dbReference type="AlphaFoldDB" id="B8DIY1"/>
<dbReference type="STRING" id="883.DvMF_2703"/>
<dbReference type="KEGG" id="dvm:DvMF_2703"/>
<proteinExistence type="predicted"/>
<organism evidence="1">
    <name type="scientific">Nitratidesulfovibrio vulgaris (strain DSM 19637 / Miyazaki F)</name>
    <name type="common">Desulfovibrio vulgaris</name>
    <dbReference type="NCBI Taxonomy" id="883"/>
    <lineage>
        <taxon>Bacteria</taxon>
        <taxon>Pseudomonadati</taxon>
        <taxon>Thermodesulfobacteriota</taxon>
        <taxon>Desulfovibrionia</taxon>
        <taxon>Desulfovibrionales</taxon>
        <taxon>Desulfovibrionaceae</taxon>
        <taxon>Nitratidesulfovibrio</taxon>
    </lineage>
</organism>
<accession>B8DIY1</accession>
<sequence>MKDRKILIYIGANYGDGLWSICDDYDECHVFEADASLVASLCVRFSSKQHVRINHGCVATCGGSIPFFVYDYKPANSCGQIKQGFMDSFEGNAKELFGEAREIQVPAIYLPDYCAENNIKYIHTYFSDIQGMDLSVLKTMQDFIDGGRISEIICEVAKDEHRNIYSGIPENSFSSFVELLGGEYVLVASGWDDLQDGVLKGVPEGWWEYNCKWRHVASPYRDGLHMRVLAMCDLSPEATVEHRNPLDLLTSNRLDILARYEFISRFLCGQCVDYGKHVYLSVISAWHSLSGGFDPGKFSMDDYVQSFAEMAMSMREDGFDSERSLIPIVDGTIVDGAHRVAAALALGIDSLPCIAVRGKKQDQCEATLKRVGVDSALVDSLIVRHVEIDDRIRLAVLFPCAHGSVDEAMGIIERNAEVLYRHSVRLTRRGQENLATLIYGQHDWWSAHHEVTFAGRRYRRNMDTLFVFFRGCTDVLAMKAEVRSAVGLGNDAIHTTDTHFEACELARHVLNPNSVDALNYSRSSELKVFPRLLDVFATKLRQANECIENYAIDSGGALAVYGLRDVTDLDFISTGAIEDISDGSVGVSSHNDLFFKAPLRLDLIINDPRHHFYWHGIKYVSLDLVRFVKSCDMHGKNKRDIMLIDSRKRAMSTLYRFVASALYRVRLRCNVRAIMALVIPAGASFLKKALGQGRYVIVRDLFRKYFR</sequence>
<dbReference type="InterPro" id="IPR029063">
    <property type="entry name" value="SAM-dependent_MTases_sf"/>
</dbReference>
<dbReference type="EMBL" id="CP001197">
    <property type="protein sequence ID" value="ACL09642.1"/>
    <property type="molecule type" value="Genomic_DNA"/>
</dbReference>
<gene>
    <name evidence="1" type="ordered locus">DvMF_2703</name>
</gene>
<name>B8DIY1_NITV9</name>
<protein>
    <submittedName>
        <fullName evidence="1">Uncharacterized protein</fullName>
    </submittedName>
</protein>
<dbReference type="SUPFAM" id="SSF53335">
    <property type="entry name" value="S-adenosyl-L-methionine-dependent methyltransferases"/>
    <property type="match status" value="1"/>
</dbReference>
<dbReference type="Gene3D" id="3.90.1530.10">
    <property type="entry name" value="Conserved hypothetical protein from pyrococcus furiosus pfu- 392566-001, ParB domain"/>
    <property type="match status" value="1"/>
</dbReference>
<reference evidence="1" key="1">
    <citation type="submission" date="2008-10" db="EMBL/GenBank/DDBJ databases">
        <title>Complete sequence of Desulfovibrio vulgaris str. 'Miyazaki F'.</title>
        <authorList>
            <person name="Lucas S."/>
            <person name="Copeland A."/>
            <person name="Lapidus A."/>
            <person name="Glavina del Rio T."/>
            <person name="Dalin E."/>
            <person name="Tice H."/>
            <person name="Bruce D."/>
            <person name="Goodwin L."/>
            <person name="Pitluck S."/>
            <person name="Sims D."/>
            <person name="Brettin T."/>
            <person name="Detter J.C."/>
            <person name="Han C."/>
            <person name="Larimer F."/>
            <person name="Land M."/>
            <person name="Hauser L."/>
            <person name="Kyrpides N."/>
            <person name="Mikhailova N."/>
            <person name="Hazen T.C."/>
            <person name="Richardson P."/>
        </authorList>
    </citation>
    <scope>NUCLEOTIDE SEQUENCE</scope>
    <source>
        <strain evidence="1">Miyazaki F</strain>
    </source>
</reference>
<dbReference type="SUPFAM" id="SSF110849">
    <property type="entry name" value="ParB/Sulfiredoxin"/>
    <property type="match status" value="1"/>
</dbReference>
<dbReference type="Gene3D" id="3.40.50.150">
    <property type="entry name" value="Vaccinia Virus protein VP39"/>
    <property type="match status" value="1"/>
</dbReference>
<dbReference type="InterPro" id="IPR036086">
    <property type="entry name" value="ParB/Sulfiredoxin_sf"/>
</dbReference>
<dbReference type="eggNOG" id="ENOG5032S5P">
    <property type="taxonomic scope" value="Bacteria"/>
</dbReference>
<dbReference type="OrthoDB" id="156267at2"/>